<dbReference type="Ensembl" id="ENSSFAT00005003508.1">
    <property type="protein sequence ID" value="ENSSFAP00005003259.1"/>
    <property type="gene ID" value="ENSSFAG00005002205.1"/>
</dbReference>
<dbReference type="PANTHER" id="PTHR19441:SF95">
    <property type="entry name" value="PERLWAPIN ISOFORM X1"/>
    <property type="match status" value="1"/>
</dbReference>
<reference evidence="2" key="2">
    <citation type="submission" date="2025-08" db="UniProtKB">
        <authorList>
            <consortium name="Ensembl"/>
        </authorList>
    </citation>
    <scope>IDENTIFICATION</scope>
</reference>
<evidence type="ECO:0000259" key="1">
    <source>
        <dbReference type="PROSITE" id="PS51390"/>
    </source>
</evidence>
<dbReference type="InterPro" id="IPR036645">
    <property type="entry name" value="Elafin-like_sf"/>
</dbReference>
<evidence type="ECO:0000313" key="2">
    <source>
        <dbReference type="Ensembl" id="ENSSFAP00005003259.1"/>
    </source>
</evidence>
<dbReference type="InParanoid" id="A0A672FX36"/>
<reference evidence="2" key="3">
    <citation type="submission" date="2025-09" db="UniProtKB">
        <authorList>
            <consortium name="Ensembl"/>
        </authorList>
    </citation>
    <scope>IDENTIFICATION</scope>
</reference>
<feature type="domain" description="WAP" evidence="1">
    <location>
        <begin position="38"/>
        <end position="88"/>
    </location>
</feature>
<dbReference type="Gene3D" id="4.10.75.10">
    <property type="entry name" value="Elafin-like"/>
    <property type="match status" value="2"/>
</dbReference>
<dbReference type="GO" id="GO:0004867">
    <property type="term" value="F:serine-type endopeptidase inhibitor activity"/>
    <property type="evidence" value="ECO:0007669"/>
    <property type="project" value="TreeGrafter"/>
</dbReference>
<dbReference type="Proteomes" id="UP000472267">
    <property type="component" value="Chromosome 20"/>
</dbReference>
<dbReference type="Pfam" id="PF00095">
    <property type="entry name" value="WAP"/>
    <property type="match status" value="2"/>
</dbReference>
<dbReference type="PRINTS" id="PR00003">
    <property type="entry name" value="4DISULPHCORE"/>
</dbReference>
<dbReference type="GO" id="GO:0005615">
    <property type="term" value="C:extracellular space"/>
    <property type="evidence" value="ECO:0007669"/>
    <property type="project" value="TreeGrafter"/>
</dbReference>
<evidence type="ECO:0000313" key="3">
    <source>
        <dbReference type="Proteomes" id="UP000472267"/>
    </source>
</evidence>
<feature type="domain" description="WAP" evidence="1">
    <location>
        <begin position="1"/>
        <end position="34"/>
    </location>
</feature>
<sequence>CVYNVRPECESDRDCKGKQKCCKNQCGPLCADPLPIKDEVKPGVCPRLPFSRHVVCPHVLPECEKDYECKGEKKCCKNQCGAVCTSPDLSKT</sequence>
<protein>
    <recommendedName>
        <fullName evidence="1">WAP domain-containing protein</fullName>
    </recommendedName>
</protein>
<dbReference type="SUPFAM" id="SSF57256">
    <property type="entry name" value="Elafin-like"/>
    <property type="match status" value="2"/>
</dbReference>
<dbReference type="GO" id="GO:0045087">
    <property type="term" value="P:innate immune response"/>
    <property type="evidence" value="ECO:0007669"/>
    <property type="project" value="TreeGrafter"/>
</dbReference>
<dbReference type="PANTHER" id="PTHR19441">
    <property type="entry name" value="WHEY ACDIC PROTEIN WAP"/>
    <property type="match status" value="1"/>
</dbReference>
<proteinExistence type="predicted"/>
<name>A0A672FX36_SALFA</name>
<dbReference type="GO" id="GO:0019731">
    <property type="term" value="P:antibacterial humoral response"/>
    <property type="evidence" value="ECO:0007669"/>
    <property type="project" value="TreeGrafter"/>
</dbReference>
<keyword evidence="3" id="KW-1185">Reference proteome</keyword>
<organism evidence="2 3">
    <name type="scientific">Salarias fasciatus</name>
    <name type="common">Jewelled blenny</name>
    <name type="synonym">Blennius fasciatus</name>
    <dbReference type="NCBI Taxonomy" id="181472"/>
    <lineage>
        <taxon>Eukaryota</taxon>
        <taxon>Metazoa</taxon>
        <taxon>Chordata</taxon>
        <taxon>Craniata</taxon>
        <taxon>Vertebrata</taxon>
        <taxon>Euteleostomi</taxon>
        <taxon>Actinopterygii</taxon>
        <taxon>Neopterygii</taxon>
        <taxon>Teleostei</taxon>
        <taxon>Neoteleostei</taxon>
        <taxon>Acanthomorphata</taxon>
        <taxon>Ovalentaria</taxon>
        <taxon>Blenniimorphae</taxon>
        <taxon>Blenniiformes</taxon>
        <taxon>Blennioidei</taxon>
        <taxon>Blenniidae</taxon>
        <taxon>Salariinae</taxon>
        <taxon>Salarias</taxon>
    </lineage>
</organism>
<reference evidence="2" key="1">
    <citation type="submission" date="2019-06" db="EMBL/GenBank/DDBJ databases">
        <authorList>
            <consortium name="Wellcome Sanger Institute Data Sharing"/>
        </authorList>
    </citation>
    <scope>NUCLEOTIDE SEQUENCE [LARGE SCALE GENOMIC DNA]</scope>
</reference>
<accession>A0A672FX36</accession>
<dbReference type="AlphaFoldDB" id="A0A672FX36"/>
<dbReference type="InterPro" id="IPR050514">
    <property type="entry name" value="WAP_four-disulfide_core"/>
</dbReference>
<dbReference type="PROSITE" id="PS51390">
    <property type="entry name" value="WAP"/>
    <property type="match status" value="2"/>
</dbReference>
<dbReference type="FunCoup" id="A0A672FX36">
    <property type="interactions" value="4"/>
</dbReference>
<dbReference type="InterPro" id="IPR008197">
    <property type="entry name" value="WAP_dom"/>
</dbReference>
<dbReference type="SMART" id="SM00217">
    <property type="entry name" value="WAP"/>
    <property type="match status" value="2"/>
</dbReference>